<dbReference type="SUPFAM" id="SSF75304">
    <property type="entry name" value="Amidase signature (AS) enzymes"/>
    <property type="match status" value="1"/>
</dbReference>
<feature type="region of interest" description="Disordered" evidence="8">
    <location>
        <begin position="1"/>
        <end position="23"/>
    </location>
</feature>
<comment type="caution">
    <text evidence="10">The sequence shown here is derived from an EMBL/GenBank/DDBJ whole genome shotgun (WGS) entry which is preliminary data.</text>
</comment>
<keyword evidence="6" id="KW-0648">Protein biosynthesis</keyword>
<dbReference type="Pfam" id="PF01425">
    <property type="entry name" value="Amidase"/>
    <property type="match status" value="1"/>
</dbReference>
<keyword evidence="5" id="KW-0067">ATP-binding</keyword>
<dbReference type="EC" id="6.3.5.7" evidence="2"/>
<dbReference type="GO" id="GO:0050567">
    <property type="term" value="F:glutaminyl-tRNA synthase (glutamine-hydrolyzing) activity"/>
    <property type="evidence" value="ECO:0007669"/>
    <property type="project" value="UniProtKB-EC"/>
</dbReference>
<evidence type="ECO:0000256" key="2">
    <source>
        <dbReference type="ARBA" id="ARBA00012739"/>
    </source>
</evidence>
<accession>A0AA35WDA2</accession>
<evidence type="ECO:0000256" key="7">
    <source>
        <dbReference type="ARBA" id="ARBA00047407"/>
    </source>
</evidence>
<keyword evidence="11" id="KW-1185">Reference proteome</keyword>
<comment type="similarity">
    <text evidence="1">Belongs to the amidase family. GatA subfamily.</text>
</comment>
<name>A0AA35WDA2_GEOBA</name>
<dbReference type="InterPro" id="IPR023631">
    <property type="entry name" value="Amidase_dom"/>
</dbReference>
<sequence length="515" mass="55178">TAQRRRHTAERAPETGRLLPGKGGIGGVSPLSELWQLTLHEARAGLDSGSFSAVELTRSCFDRIAQVEDRVKAYVTLTESHALQQAEEADRLLAAGSGGPMTGIPVQVKDLICTKGILTTCSSRMLENYVPVYDATVSEKLFGQGAVLLGKGNMDEFAMGSSCENSAFFPTHNPWDLNRVPGGSSGGAAASVAADETIVALGSDTGGSIRQPASLCGVVGLKPTYGRVSRYGLVAFASSLDQIGPVGKDVMDCAITLNAIAGYDSRDSTSLNLPSTDFTAGLTGDIKGVRIGIPREYFVEGMEPGVRSAVETAIKELEGLGASVEPVSLPTTEYALACYYIIAPSECSANLARYDGVKFGYSYQDTPDMWKAMETTRQLGFGPEVKRRIMLGTYALSAGYYDAYYLKAQQVRTLIRQDFDRVFEQVDALVTPTSPVVAFPLGEKMADPLQMYLIDVCTLPINIAGLPAMSVPCGFSEGLPVGMQLIGPHLSEERLLNMAYAYEQATEWHKARPGI</sequence>
<dbReference type="InterPro" id="IPR004412">
    <property type="entry name" value="GatA"/>
</dbReference>
<dbReference type="GO" id="GO:0030956">
    <property type="term" value="C:glutamyl-tRNA(Gln) amidotransferase complex"/>
    <property type="evidence" value="ECO:0007669"/>
    <property type="project" value="InterPro"/>
</dbReference>
<keyword evidence="3" id="KW-0436">Ligase</keyword>
<dbReference type="InterPro" id="IPR020556">
    <property type="entry name" value="Amidase_CS"/>
</dbReference>
<evidence type="ECO:0000256" key="4">
    <source>
        <dbReference type="ARBA" id="ARBA00022741"/>
    </source>
</evidence>
<reference evidence="10" key="1">
    <citation type="submission" date="2023-03" db="EMBL/GenBank/DDBJ databases">
        <authorList>
            <person name="Steffen K."/>
            <person name="Cardenas P."/>
        </authorList>
    </citation>
    <scope>NUCLEOTIDE SEQUENCE</scope>
</reference>
<feature type="domain" description="Amidase" evidence="9">
    <location>
        <begin position="55"/>
        <end position="496"/>
    </location>
</feature>
<dbReference type="GO" id="GO:0006412">
    <property type="term" value="P:translation"/>
    <property type="evidence" value="ECO:0007669"/>
    <property type="project" value="UniProtKB-KW"/>
</dbReference>
<dbReference type="InterPro" id="IPR000120">
    <property type="entry name" value="Amidase"/>
</dbReference>
<evidence type="ECO:0000313" key="11">
    <source>
        <dbReference type="Proteomes" id="UP001174909"/>
    </source>
</evidence>
<dbReference type="GO" id="GO:0005739">
    <property type="term" value="C:mitochondrion"/>
    <property type="evidence" value="ECO:0007669"/>
    <property type="project" value="UniProtKB-ARBA"/>
</dbReference>
<feature type="non-terminal residue" evidence="10">
    <location>
        <position position="1"/>
    </location>
</feature>
<gene>
    <name evidence="10" type="ORF">GBAR_LOCUS10460</name>
</gene>
<dbReference type="AlphaFoldDB" id="A0AA35WDA2"/>
<keyword evidence="4" id="KW-0547">Nucleotide-binding</keyword>
<organism evidence="10 11">
    <name type="scientific">Geodia barretti</name>
    <name type="common">Barrett's horny sponge</name>
    <dbReference type="NCBI Taxonomy" id="519541"/>
    <lineage>
        <taxon>Eukaryota</taxon>
        <taxon>Metazoa</taxon>
        <taxon>Porifera</taxon>
        <taxon>Demospongiae</taxon>
        <taxon>Heteroscleromorpha</taxon>
        <taxon>Tetractinellida</taxon>
        <taxon>Astrophorina</taxon>
        <taxon>Geodiidae</taxon>
        <taxon>Geodia</taxon>
    </lineage>
</organism>
<evidence type="ECO:0000256" key="3">
    <source>
        <dbReference type="ARBA" id="ARBA00022598"/>
    </source>
</evidence>
<evidence type="ECO:0000313" key="10">
    <source>
        <dbReference type="EMBL" id="CAI8017153.1"/>
    </source>
</evidence>
<dbReference type="PANTHER" id="PTHR11895">
    <property type="entry name" value="TRANSAMIDASE"/>
    <property type="match status" value="1"/>
</dbReference>
<dbReference type="HAMAP" id="MF_00120">
    <property type="entry name" value="GatA"/>
    <property type="match status" value="1"/>
</dbReference>
<dbReference type="EMBL" id="CASHTH010001597">
    <property type="protein sequence ID" value="CAI8017153.1"/>
    <property type="molecule type" value="Genomic_DNA"/>
</dbReference>
<evidence type="ECO:0000256" key="1">
    <source>
        <dbReference type="ARBA" id="ARBA00008069"/>
    </source>
</evidence>
<dbReference type="Gene3D" id="3.90.1300.10">
    <property type="entry name" value="Amidase signature (AS) domain"/>
    <property type="match status" value="1"/>
</dbReference>
<dbReference type="NCBIfam" id="TIGR00132">
    <property type="entry name" value="gatA"/>
    <property type="match status" value="1"/>
</dbReference>
<evidence type="ECO:0000259" key="9">
    <source>
        <dbReference type="Pfam" id="PF01425"/>
    </source>
</evidence>
<evidence type="ECO:0000256" key="5">
    <source>
        <dbReference type="ARBA" id="ARBA00022840"/>
    </source>
</evidence>
<dbReference type="PANTHER" id="PTHR11895:SF151">
    <property type="entry name" value="GLUTAMYL-TRNA(GLN) AMIDOTRANSFERASE SUBUNIT A"/>
    <property type="match status" value="1"/>
</dbReference>
<dbReference type="PROSITE" id="PS00571">
    <property type="entry name" value="AMIDASES"/>
    <property type="match status" value="1"/>
</dbReference>
<evidence type="ECO:0000256" key="6">
    <source>
        <dbReference type="ARBA" id="ARBA00022917"/>
    </source>
</evidence>
<dbReference type="GO" id="GO:0005524">
    <property type="term" value="F:ATP binding"/>
    <property type="evidence" value="ECO:0007669"/>
    <property type="project" value="UniProtKB-KW"/>
</dbReference>
<protein>
    <recommendedName>
        <fullName evidence="2">glutaminyl-tRNA synthase (glutamine-hydrolyzing)</fullName>
        <ecNumber evidence="2">6.3.5.7</ecNumber>
    </recommendedName>
</protein>
<proteinExistence type="inferred from homology"/>
<dbReference type="Proteomes" id="UP001174909">
    <property type="component" value="Unassembled WGS sequence"/>
</dbReference>
<comment type="catalytic activity">
    <reaction evidence="7">
        <text>L-glutamyl-tRNA(Gln) + L-glutamine + ATP + H2O = L-glutaminyl-tRNA(Gln) + L-glutamate + ADP + phosphate + H(+)</text>
        <dbReference type="Rhea" id="RHEA:17521"/>
        <dbReference type="Rhea" id="RHEA-COMP:9681"/>
        <dbReference type="Rhea" id="RHEA-COMP:9684"/>
        <dbReference type="ChEBI" id="CHEBI:15377"/>
        <dbReference type="ChEBI" id="CHEBI:15378"/>
        <dbReference type="ChEBI" id="CHEBI:29985"/>
        <dbReference type="ChEBI" id="CHEBI:30616"/>
        <dbReference type="ChEBI" id="CHEBI:43474"/>
        <dbReference type="ChEBI" id="CHEBI:58359"/>
        <dbReference type="ChEBI" id="CHEBI:78520"/>
        <dbReference type="ChEBI" id="CHEBI:78521"/>
        <dbReference type="ChEBI" id="CHEBI:456216"/>
        <dbReference type="EC" id="6.3.5.7"/>
    </reaction>
</comment>
<evidence type="ECO:0000256" key="8">
    <source>
        <dbReference type="SAM" id="MobiDB-lite"/>
    </source>
</evidence>
<dbReference type="InterPro" id="IPR036928">
    <property type="entry name" value="AS_sf"/>
</dbReference>